<evidence type="ECO:0000313" key="2">
    <source>
        <dbReference type="Proteomes" id="UP001253545"/>
    </source>
</evidence>
<dbReference type="Gene3D" id="3.40.190.10">
    <property type="entry name" value="Periplasmic binding protein-like II"/>
    <property type="match status" value="2"/>
</dbReference>
<protein>
    <submittedName>
        <fullName evidence="1">Transporter substrate-binding domain-containing protein</fullName>
    </submittedName>
</protein>
<organism evidence="1 2">
    <name type="scientific">Glaciecola petra</name>
    <dbReference type="NCBI Taxonomy" id="3075602"/>
    <lineage>
        <taxon>Bacteria</taxon>
        <taxon>Pseudomonadati</taxon>
        <taxon>Pseudomonadota</taxon>
        <taxon>Gammaproteobacteria</taxon>
        <taxon>Alteromonadales</taxon>
        <taxon>Alteromonadaceae</taxon>
        <taxon>Glaciecola</taxon>
    </lineage>
</organism>
<evidence type="ECO:0000313" key="1">
    <source>
        <dbReference type="EMBL" id="MDT0596409.1"/>
    </source>
</evidence>
<dbReference type="RefSeq" id="WP_311369936.1">
    <property type="nucleotide sequence ID" value="NZ_JAVRHX010000007.1"/>
</dbReference>
<dbReference type="Proteomes" id="UP001253545">
    <property type="component" value="Unassembled WGS sequence"/>
</dbReference>
<reference evidence="1 2" key="1">
    <citation type="submission" date="2023-09" db="EMBL/GenBank/DDBJ databases">
        <authorList>
            <person name="Rey-Velasco X."/>
        </authorList>
    </citation>
    <scope>NUCLEOTIDE SEQUENCE [LARGE SCALE GENOMIC DNA]</scope>
    <source>
        <strain evidence="1 2">P117</strain>
    </source>
</reference>
<sequence length="272" mass="30785">MCTTTRGLAAGLTTQEQTSTQQLENPNKSKKRSFKVGVSYLNQYPIYSAVNKGDKGIGWAVLKAFGDAYNIEFEFVSMPMTKLQPAMDTGAIDFIFPDNPAWSTFRSNRLPNIYSATILKATSATFVTVENKDLKIPDIKKVAIPFGYSALTWVDPIENFDIKSIPIRDLKTGLNILRTGSVDAADIEYNTAMHLIENNDMFRHRLIISKTLPHSEVHYKLSSIKHIIVLESFSLFLQQEQELMQKLKAQYNIKEFKQIFPNASVNEPVFHP</sequence>
<comment type="caution">
    <text evidence="1">The sequence shown here is derived from an EMBL/GenBank/DDBJ whole genome shotgun (WGS) entry which is preliminary data.</text>
</comment>
<accession>A0ABU2ZVT6</accession>
<name>A0ABU2ZVT6_9ALTE</name>
<dbReference type="SUPFAM" id="SSF53850">
    <property type="entry name" value="Periplasmic binding protein-like II"/>
    <property type="match status" value="1"/>
</dbReference>
<gene>
    <name evidence="1" type="ORF">RM552_16255</name>
</gene>
<proteinExistence type="predicted"/>
<dbReference type="EMBL" id="JAVRHX010000007">
    <property type="protein sequence ID" value="MDT0596409.1"/>
    <property type="molecule type" value="Genomic_DNA"/>
</dbReference>
<keyword evidence="2" id="KW-1185">Reference proteome</keyword>